<dbReference type="Proteomes" id="UP000002899">
    <property type="component" value="Chromosome I"/>
</dbReference>
<dbReference type="PANTHER" id="PTHR11702:SF44">
    <property type="entry name" value="GTP-BINDING PROTEIN OBGC, CHLOROPLASTIC"/>
    <property type="match status" value="1"/>
</dbReference>
<dbReference type="VEuPathDB" id="PiroplasmaDB:BMR1_01G01055"/>
<evidence type="ECO:0000313" key="2">
    <source>
        <dbReference type="EMBL" id="SIO73244.1"/>
    </source>
</evidence>
<dbReference type="Gene3D" id="2.70.210.12">
    <property type="entry name" value="GTP1/OBG domain"/>
    <property type="match status" value="1"/>
</dbReference>
<dbReference type="GO" id="GO:0003924">
    <property type="term" value="F:GTPase activity"/>
    <property type="evidence" value="ECO:0007669"/>
    <property type="project" value="InterPro"/>
</dbReference>
<reference evidence="2 3" key="1">
    <citation type="journal article" date="2012" name="Nucleic Acids Res.">
        <title>Sequencing of the smallest Apicomplexan genome from the human pathogen Babesia microti.</title>
        <authorList>
            <person name="Cornillot E."/>
            <person name="Hadj-Kaddour K."/>
            <person name="Dassouli A."/>
            <person name="Noel B."/>
            <person name="Ranwez V."/>
            <person name="Vacherie B."/>
            <person name="Augagneur Y."/>
            <person name="Bres V."/>
            <person name="Duclos A."/>
            <person name="Randazzo S."/>
            <person name="Carcy B."/>
            <person name="Debierre-Grockiego F."/>
            <person name="Delbecq S."/>
            <person name="Moubri-Menage K."/>
            <person name="Shams-Eldin H."/>
            <person name="Usmani-Brown S."/>
            <person name="Bringaud F."/>
            <person name="Wincker P."/>
            <person name="Vivares C.P."/>
            <person name="Schwarz R.T."/>
            <person name="Schetters T.P."/>
            <person name="Krause P.J."/>
            <person name="Gorenflot A."/>
            <person name="Berry V."/>
            <person name="Barbe V."/>
            <person name="Ben Mamoun C."/>
        </authorList>
    </citation>
    <scope>NUCLEOTIDE SEQUENCE [LARGE SCALE GENOMIC DNA]</scope>
    <source>
        <strain evidence="2 3">RI</strain>
    </source>
</reference>
<gene>
    <name evidence="2" type="ORF">BMR1_01G01055</name>
</gene>
<evidence type="ECO:0000313" key="3">
    <source>
        <dbReference type="Proteomes" id="UP000002899"/>
    </source>
</evidence>
<dbReference type="Pfam" id="PF01926">
    <property type="entry name" value="MMR_HSR1"/>
    <property type="match status" value="1"/>
</dbReference>
<dbReference type="GeneID" id="24423289"/>
<dbReference type="GO" id="GO:0005525">
    <property type="term" value="F:GTP binding"/>
    <property type="evidence" value="ECO:0007669"/>
    <property type="project" value="InterPro"/>
</dbReference>
<evidence type="ECO:0000259" key="1">
    <source>
        <dbReference type="PROSITE" id="PS51883"/>
    </source>
</evidence>
<dbReference type="InterPro" id="IPR006073">
    <property type="entry name" value="GTP-bd"/>
</dbReference>
<protein>
    <submittedName>
        <fullName evidence="2">GTPase Obg</fullName>
    </submittedName>
</protein>
<sequence>MLSSYRGIIRLVTESRSETPASYQKPFLDYLRVIVKGGNGGPPLKNANRGRNFKGPGYGGHGGDVIFTSSHLVPDLLRLQHEICANNGGAGAGTSRGLHAKNKIIKVPLGLIVRKRLDTGERDQEGRRLKVSVFWKQFLKDDESLIVARGGRGGLGPSTFKKHDNKLPELGEKCYLELELRLLNDVAFIGDASTGKTSIISAITGYQTRIGPERGSTTRPHVSVLKFKDGVEIRLLDLPPLDPCDNDDQFKLINRHIYRSKAIAYVLDASKPFDNDFEKLRNSLNTETHTPHMHKAEICDMLHRDSLYNLDTIFYKIKSKFPQIQIVPTSASFGLGLNEAVDAIRNSLHNSSNIVLYS</sequence>
<dbReference type="Gene3D" id="3.40.50.300">
    <property type="entry name" value="P-loop containing nucleotide triphosphate hydrolases"/>
    <property type="match status" value="1"/>
</dbReference>
<dbReference type="GO" id="GO:0042254">
    <property type="term" value="P:ribosome biogenesis"/>
    <property type="evidence" value="ECO:0007669"/>
    <property type="project" value="UniProtKB-UniRule"/>
</dbReference>
<keyword evidence="3" id="KW-1185">Reference proteome</keyword>
<dbReference type="InterPro" id="IPR045086">
    <property type="entry name" value="OBG_GTPase"/>
</dbReference>
<name>A0A1N6LWJ8_BABMR</name>
<dbReference type="PROSITE" id="PS51883">
    <property type="entry name" value="OBG"/>
    <property type="match status" value="1"/>
</dbReference>
<dbReference type="GO" id="GO:0005739">
    <property type="term" value="C:mitochondrion"/>
    <property type="evidence" value="ECO:0007669"/>
    <property type="project" value="TreeGrafter"/>
</dbReference>
<accession>A0A1N6LWJ8</accession>
<dbReference type="InterPro" id="IPR027417">
    <property type="entry name" value="P-loop_NTPase"/>
</dbReference>
<reference evidence="2 3" key="2">
    <citation type="journal article" date="2013" name="PLoS ONE">
        <title>Whole genome mapping and re-organization of the nuclear and mitochondrial genomes of Babesia microti isolates.</title>
        <authorList>
            <person name="Cornillot E."/>
            <person name="Dassouli A."/>
            <person name="Garg A."/>
            <person name="Pachikara N."/>
            <person name="Randazzo S."/>
            <person name="Depoix D."/>
            <person name="Carcy B."/>
            <person name="Delbecq S."/>
            <person name="Frutos R."/>
            <person name="Silva J.C."/>
            <person name="Sutton R."/>
            <person name="Krause P.J."/>
            <person name="Mamoun C.B."/>
        </authorList>
    </citation>
    <scope>NUCLEOTIDE SEQUENCE [LARGE SCALE GENOMIC DNA]</scope>
    <source>
        <strain evidence="2 3">RI</strain>
    </source>
</reference>
<dbReference type="SUPFAM" id="SSF82051">
    <property type="entry name" value="Obg GTP-binding protein N-terminal domain"/>
    <property type="match status" value="1"/>
</dbReference>
<proteinExistence type="predicted"/>
<dbReference type="SUPFAM" id="SSF52540">
    <property type="entry name" value="P-loop containing nucleoside triphosphate hydrolases"/>
    <property type="match status" value="1"/>
</dbReference>
<reference evidence="2 3" key="3">
    <citation type="journal article" date="2016" name="Sci. Rep.">
        <title>Genome-wide diversity and gene expression profiling of Babesia microti isolates identify polymorphic genes that mediate host-pathogen interactions.</title>
        <authorList>
            <person name="Silva J.C."/>
            <person name="Cornillot E."/>
            <person name="McCracken C."/>
            <person name="Usmani-Brown S."/>
            <person name="Dwivedi A."/>
            <person name="Ifeonu O.O."/>
            <person name="Crabtree J."/>
            <person name="Gotia H.T."/>
            <person name="Virji A.Z."/>
            <person name="Reynes C."/>
            <person name="Colinge J."/>
            <person name="Kumar V."/>
            <person name="Lawres L."/>
            <person name="Pazzi J.E."/>
            <person name="Pablo J.V."/>
            <person name="Hung C."/>
            <person name="Brancato J."/>
            <person name="Kumari P."/>
            <person name="Orvis J."/>
            <person name="Tretina K."/>
            <person name="Chibucos M."/>
            <person name="Ott S."/>
            <person name="Sadzewicz L."/>
            <person name="Sengamalay N."/>
            <person name="Shetty A.C."/>
            <person name="Su Q."/>
            <person name="Tallon L."/>
            <person name="Fraser C.M."/>
            <person name="Frutos R."/>
            <person name="Molina D.M."/>
            <person name="Krause P.J."/>
            <person name="Ben Mamoun C."/>
        </authorList>
    </citation>
    <scope>NUCLEOTIDE SEQUENCE [LARGE SCALE GENOMIC DNA]</scope>
    <source>
        <strain evidence="2 3">RI</strain>
    </source>
</reference>
<dbReference type="PANTHER" id="PTHR11702">
    <property type="entry name" value="DEVELOPMENTALLY REGULATED GTP-BINDING PROTEIN-RELATED"/>
    <property type="match status" value="1"/>
</dbReference>
<dbReference type="EMBL" id="FO082871">
    <property type="protein sequence ID" value="SIO73244.1"/>
    <property type="molecule type" value="Genomic_DNA"/>
</dbReference>
<dbReference type="KEGG" id="bmic:BMR1_01G01055"/>
<dbReference type="RefSeq" id="XP_021337351.1">
    <property type="nucleotide sequence ID" value="XM_021482021.1"/>
</dbReference>
<dbReference type="OrthoDB" id="347018at2759"/>
<dbReference type="InterPro" id="IPR006169">
    <property type="entry name" value="GTP1_OBG_dom"/>
</dbReference>
<organism evidence="2 3">
    <name type="scientific">Babesia microti (strain RI)</name>
    <dbReference type="NCBI Taxonomy" id="1133968"/>
    <lineage>
        <taxon>Eukaryota</taxon>
        <taxon>Sar</taxon>
        <taxon>Alveolata</taxon>
        <taxon>Apicomplexa</taxon>
        <taxon>Aconoidasida</taxon>
        <taxon>Piroplasmida</taxon>
        <taxon>Babesiidae</taxon>
        <taxon>Babesia</taxon>
    </lineage>
</organism>
<feature type="domain" description="Obg" evidence="1">
    <location>
        <begin position="25"/>
        <end position="183"/>
    </location>
</feature>
<dbReference type="InterPro" id="IPR036726">
    <property type="entry name" value="GTP1_OBG_dom_sf"/>
</dbReference>
<dbReference type="Pfam" id="PF01018">
    <property type="entry name" value="GTP1_OBG"/>
    <property type="match status" value="1"/>
</dbReference>
<dbReference type="AlphaFoldDB" id="A0A1N6LWJ8"/>